<reference evidence="2" key="1">
    <citation type="submission" date="2022-01" db="EMBL/GenBank/DDBJ databases">
        <title>Comparative genomics reveals a dynamic genome evolution in the ectomycorrhizal milk-cap (Lactarius) mushrooms.</title>
        <authorList>
            <consortium name="DOE Joint Genome Institute"/>
            <person name="Lebreton A."/>
            <person name="Tang N."/>
            <person name="Kuo A."/>
            <person name="LaButti K."/>
            <person name="Drula E."/>
            <person name="Barry K."/>
            <person name="Clum A."/>
            <person name="Lipzen A."/>
            <person name="Mousain D."/>
            <person name="Ng V."/>
            <person name="Wang R."/>
            <person name="Wang X."/>
            <person name="Dai Y."/>
            <person name="Henrissat B."/>
            <person name="Grigoriev I.V."/>
            <person name="Guerin-Laguette A."/>
            <person name="Yu F."/>
            <person name="Martin F.M."/>
        </authorList>
    </citation>
    <scope>NUCLEOTIDE SEQUENCE</scope>
    <source>
        <strain evidence="2">QP</strain>
    </source>
</reference>
<dbReference type="Proteomes" id="UP001201163">
    <property type="component" value="Unassembled WGS sequence"/>
</dbReference>
<evidence type="ECO:0000256" key="1">
    <source>
        <dbReference type="SAM" id="Phobius"/>
    </source>
</evidence>
<keyword evidence="1" id="KW-0472">Membrane</keyword>
<comment type="caution">
    <text evidence="2">The sequence shown here is derived from an EMBL/GenBank/DDBJ whole genome shotgun (WGS) entry which is preliminary data.</text>
</comment>
<organism evidence="2 3">
    <name type="scientific">Lactarius akahatsu</name>
    <dbReference type="NCBI Taxonomy" id="416441"/>
    <lineage>
        <taxon>Eukaryota</taxon>
        <taxon>Fungi</taxon>
        <taxon>Dikarya</taxon>
        <taxon>Basidiomycota</taxon>
        <taxon>Agaricomycotina</taxon>
        <taxon>Agaricomycetes</taxon>
        <taxon>Russulales</taxon>
        <taxon>Russulaceae</taxon>
        <taxon>Lactarius</taxon>
    </lineage>
</organism>
<keyword evidence="1" id="KW-1133">Transmembrane helix</keyword>
<keyword evidence="3" id="KW-1185">Reference proteome</keyword>
<proteinExistence type="predicted"/>
<name>A0AAD4LG74_9AGAM</name>
<evidence type="ECO:0000313" key="2">
    <source>
        <dbReference type="EMBL" id="KAH8991169.1"/>
    </source>
</evidence>
<feature type="transmembrane region" description="Helical" evidence="1">
    <location>
        <begin position="44"/>
        <end position="64"/>
    </location>
</feature>
<accession>A0AAD4LG74</accession>
<gene>
    <name evidence="2" type="ORF">EDB92DRAFT_1861266</name>
</gene>
<keyword evidence="1" id="KW-0812">Transmembrane</keyword>
<dbReference type="AlphaFoldDB" id="A0AAD4LG74"/>
<protein>
    <submittedName>
        <fullName evidence="2">Uncharacterized protein</fullName>
    </submittedName>
</protein>
<dbReference type="EMBL" id="JAKELL010000027">
    <property type="protein sequence ID" value="KAH8991169.1"/>
    <property type="molecule type" value="Genomic_DNA"/>
</dbReference>
<evidence type="ECO:0000313" key="3">
    <source>
        <dbReference type="Proteomes" id="UP001201163"/>
    </source>
</evidence>
<feature type="transmembrane region" description="Helical" evidence="1">
    <location>
        <begin position="108"/>
        <end position="127"/>
    </location>
</feature>
<sequence length="133" mass="14622">MWHLNFPFTQSLYASSPSTSQLAKPLYIRTPPGFFDARGCAARFILCLVVIDPLIWVCFVGHSLTFTLHTLRQPFGAWQIVGCCGFLESACPPYLGASGGSGLFGIQVLREFCFFFGGGSGLLVWIFQWPGCT</sequence>